<accession>A0A7J8XI33</accession>
<keyword evidence="1" id="KW-0732">Signal</keyword>
<gene>
    <name evidence="3" type="ORF">Goari_014527</name>
</gene>
<comment type="caution">
    <text evidence="3">The sequence shown here is derived from an EMBL/GenBank/DDBJ whole genome shotgun (WGS) entry which is preliminary data.</text>
</comment>
<evidence type="ECO:0000256" key="1">
    <source>
        <dbReference type="SAM" id="SignalP"/>
    </source>
</evidence>
<sequence>MFNMFAGCCFCLLLLITLAGMSVEEEYYINLHVGGKFVHDPHVKYLCGKMVRLKEYPDTMSYFELCKIVKDGLGFNTVQLIYFHVLGSRTLQDNLRVVWNDSSIIDIINY</sequence>
<reference evidence="3 4" key="1">
    <citation type="journal article" date="2019" name="Genome Biol. Evol.">
        <title>Insights into the evolution of the New World diploid cottons (Gossypium, subgenus Houzingenia) based on genome sequencing.</title>
        <authorList>
            <person name="Grover C.E."/>
            <person name="Arick M.A. 2nd"/>
            <person name="Thrash A."/>
            <person name="Conover J.L."/>
            <person name="Sanders W.S."/>
            <person name="Peterson D.G."/>
            <person name="Frelichowski J.E."/>
            <person name="Scheffler J.A."/>
            <person name="Scheffler B.E."/>
            <person name="Wendel J.F."/>
        </authorList>
    </citation>
    <scope>NUCLEOTIDE SEQUENCE [LARGE SCALE GENOMIC DNA]</scope>
    <source>
        <strain evidence="3">185</strain>
        <tissue evidence="3">Leaf</tissue>
    </source>
</reference>
<dbReference type="Proteomes" id="UP000593577">
    <property type="component" value="Unassembled WGS sequence"/>
</dbReference>
<dbReference type="Pfam" id="PF26130">
    <property type="entry name" value="PB1-like"/>
    <property type="match status" value="1"/>
</dbReference>
<feature type="domain" description="PB1-like" evidence="2">
    <location>
        <begin position="25"/>
        <end position="109"/>
    </location>
</feature>
<feature type="chain" id="PRO_5029747020" description="PB1-like domain-containing protein" evidence="1">
    <location>
        <begin position="20"/>
        <end position="110"/>
    </location>
</feature>
<name>A0A7J8XI33_GOSAI</name>
<protein>
    <recommendedName>
        <fullName evidence="2">PB1-like domain-containing protein</fullName>
    </recommendedName>
</protein>
<dbReference type="AlphaFoldDB" id="A0A7J8XI33"/>
<evidence type="ECO:0000313" key="4">
    <source>
        <dbReference type="Proteomes" id="UP000593577"/>
    </source>
</evidence>
<proteinExistence type="predicted"/>
<organism evidence="3 4">
    <name type="scientific">Gossypium aridum</name>
    <name type="common">American cotton</name>
    <name type="synonym">Erioxylum aridum</name>
    <dbReference type="NCBI Taxonomy" id="34290"/>
    <lineage>
        <taxon>Eukaryota</taxon>
        <taxon>Viridiplantae</taxon>
        <taxon>Streptophyta</taxon>
        <taxon>Embryophyta</taxon>
        <taxon>Tracheophyta</taxon>
        <taxon>Spermatophyta</taxon>
        <taxon>Magnoliopsida</taxon>
        <taxon>eudicotyledons</taxon>
        <taxon>Gunneridae</taxon>
        <taxon>Pentapetalae</taxon>
        <taxon>rosids</taxon>
        <taxon>malvids</taxon>
        <taxon>Malvales</taxon>
        <taxon>Malvaceae</taxon>
        <taxon>Malvoideae</taxon>
        <taxon>Gossypium</taxon>
    </lineage>
</organism>
<feature type="signal peptide" evidence="1">
    <location>
        <begin position="1"/>
        <end position="19"/>
    </location>
</feature>
<dbReference type="EMBL" id="JABFAA010000007">
    <property type="protein sequence ID" value="MBA0686961.1"/>
    <property type="molecule type" value="Genomic_DNA"/>
</dbReference>
<dbReference type="InterPro" id="IPR058594">
    <property type="entry name" value="PB1-like_dom_pln"/>
</dbReference>
<keyword evidence="4" id="KW-1185">Reference proteome</keyword>
<evidence type="ECO:0000259" key="2">
    <source>
        <dbReference type="Pfam" id="PF26130"/>
    </source>
</evidence>
<evidence type="ECO:0000313" key="3">
    <source>
        <dbReference type="EMBL" id="MBA0686961.1"/>
    </source>
</evidence>